<keyword evidence="7" id="KW-0804">Transcription</keyword>
<dbReference type="PROSITE" id="PS50888">
    <property type="entry name" value="BHLH"/>
    <property type="match status" value="1"/>
</dbReference>
<evidence type="ECO:0000313" key="11">
    <source>
        <dbReference type="EMBL" id="TDH10344.1"/>
    </source>
</evidence>
<organism evidence="11 12">
    <name type="scientific">Perca flavescens</name>
    <name type="common">American yellow perch</name>
    <name type="synonym">Morone flavescens</name>
    <dbReference type="NCBI Taxonomy" id="8167"/>
    <lineage>
        <taxon>Eukaryota</taxon>
        <taxon>Metazoa</taxon>
        <taxon>Chordata</taxon>
        <taxon>Craniata</taxon>
        <taxon>Vertebrata</taxon>
        <taxon>Euteleostomi</taxon>
        <taxon>Actinopterygii</taxon>
        <taxon>Neopterygii</taxon>
        <taxon>Teleostei</taxon>
        <taxon>Neoteleostei</taxon>
        <taxon>Acanthomorphata</taxon>
        <taxon>Eupercaria</taxon>
        <taxon>Perciformes</taxon>
        <taxon>Percoidei</taxon>
        <taxon>Percidae</taxon>
        <taxon>Percinae</taxon>
        <taxon>Perca</taxon>
    </lineage>
</organism>
<dbReference type="GO" id="GO:0046983">
    <property type="term" value="F:protein dimerization activity"/>
    <property type="evidence" value="ECO:0007669"/>
    <property type="project" value="InterPro"/>
</dbReference>
<feature type="domain" description="BHLH" evidence="10">
    <location>
        <begin position="343"/>
        <end position="393"/>
    </location>
</feature>
<dbReference type="GO" id="GO:0005634">
    <property type="term" value="C:nucleus"/>
    <property type="evidence" value="ECO:0007669"/>
    <property type="project" value="UniProtKB-SubCell"/>
</dbReference>
<evidence type="ECO:0000259" key="10">
    <source>
        <dbReference type="PROSITE" id="PS50888"/>
    </source>
</evidence>
<dbReference type="Gene3D" id="4.10.280.10">
    <property type="entry name" value="Helix-loop-helix DNA-binding domain"/>
    <property type="match status" value="1"/>
</dbReference>
<keyword evidence="2" id="KW-0217">Developmental protein</keyword>
<accession>A0A484D527</accession>
<keyword evidence="8" id="KW-0539">Nucleus</keyword>
<dbReference type="FunFam" id="4.10.280.10:FF:000057">
    <property type="entry name" value="transcription factor-like 5 protein-like"/>
    <property type="match status" value="1"/>
</dbReference>
<dbReference type="InterPro" id="IPR036638">
    <property type="entry name" value="HLH_DNA-bd_sf"/>
</dbReference>
<evidence type="ECO:0000256" key="7">
    <source>
        <dbReference type="ARBA" id="ARBA00023163"/>
    </source>
</evidence>
<evidence type="ECO:0000256" key="4">
    <source>
        <dbReference type="ARBA" id="ARBA00022871"/>
    </source>
</evidence>
<dbReference type="PANTHER" id="PTHR15402">
    <property type="entry name" value="TRANSCRIPTION FACTOR-LIKE 5 PROTEIN"/>
    <property type="match status" value="1"/>
</dbReference>
<evidence type="ECO:0000256" key="5">
    <source>
        <dbReference type="ARBA" id="ARBA00023015"/>
    </source>
</evidence>
<evidence type="ECO:0000256" key="9">
    <source>
        <dbReference type="SAM" id="MobiDB-lite"/>
    </source>
</evidence>
<dbReference type="PANTHER" id="PTHR15402:SF2">
    <property type="entry name" value="TRANSCRIPTION FACTOR LIKE 5"/>
    <property type="match status" value="1"/>
</dbReference>
<reference evidence="11 12" key="1">
    <citation type="submission" date="2019-01" db="EMBL/GenBank/DDBJ databases">
        <title>A chromosome-scale genome assembly of the yellow perch, Perca flavescens.</title>
        <authorList>
            <person name="Feron R."/>
            <person name="Morvezen R."/>
            <person name="Bestin A."/>
            <person name="Haffray P."/>
            <person name="Klopp C."/>
            <person name="Zahm M."/>
            <person name="Cabau C."/>
            <person name="Roques C."/>
            <person name="Donnadieu C."/>
            <person name="Bouchez O."/>
            <person name="Christie M."/>
            <person name="Larson W."/>
            <person name="Guiguen Y."/>
        </authorList>
    </citation>
    <scope>NUCLEOTIDE SEQUENCE [LARGE SCALE GENOMIC DNA]</scope>
    <source>
        <strain evidence="11">YP-PL-M2</strain>
        <tissue evidence="11">Blood</tissue>
    </source>
</reference>
<dbReference type="GO" id="GO:0000978">
    <property type="term" value="F:RNA polymerase II cis-regulatory region sequence-specific DNA binding"/>
    <property type="evidence" value="ECO:0007669"/>
    <property type="project" value="TreeGrafter"/>
</dbReference>
<evidence type="ECO:0000256" key="1">
    <source>
        <dbReference type="ARBA" id="ARBA00004123"/>
    </source>
</evidence>
<comment type="caution">
    <text evidence="11">The sequence shown here is derived from an EMBL/GenBank/DDBJ whole genome shotgun (WGS) entry which is preliminary data.</text>
</comment>
<dbReference type="GO" id="GO:0000981">
    <property type="term" value="F:DNA-binding transcription factor activity, RNA polymerase II-specific"/>
    <property type="evidence" value="ECO:0007669"/>
    <property type="project" value="TreeGrafter"/>
</dbReference>
<dbReference type="Proteomes" id="UP000295070">
    <property type="component" value="Chromosome 7"/>
</dbReference>
<dbReference type="InterPro" id="IPR011598">
    <property type="entry name" value="bHLH_dom"/>
</dbReference>
<dbReference type="SUPFAM" id="SSF47459">
    <property type="entry name" value="HLH, helix-loop-helix DNA-binding domain"/>
    <property type="match status" value="1"/>
</dbReference>
<keyword evidence="12" id="KW-1185">Reference proteome</keyword>
<proteinExistence type="predicted"/>
<keyword evidence="4" id="KW-0744">Spermatogenesis</keyword>
<evidence type="ECO:0000256" key="2">
    <source>
        <dbReference type="ARBA" id="ARBA00022473"/>
    </source>
</evidence>
<dbReference type="GO" id="GO:0030154">
    <property type="term" value="P:cell differentiation"/>
    <property type="evidence" value="ECO:0007669"/>
    <property type="project" value="UniProtKB-KW"/>
</dbReference>
<dbReference type="EMBL" id="SCKG01000007">
    <property type="protein sequence ID" value="TDH10344.1"/>
    <property type="molecule type" value="Genomic_DNA"/>
</dbReference>
<dbReference type="STRING" id="8167.A0A484D527"/>
<evidence type="ECO:0000256" key="8">
    <source>
        <dbReference type="ARBA" id="ARBA00023242"/>
    </source>
</evidence>
<keyword evidence="5" id="KW-0805">Transcription regulation</keyword>
<gene>
    <name evidence="11" type="ORF">EPR50_G00074160</name>
</gene>
<feature type="region of interest" description="Disordered" evidence="9">
    <location>
        <begin position="311"/>
        <end position="339"/>
    </location>
</feature>
<keyword evidence="6" id="KW-0238">DNA-binding</keyword>
<sequence>MASFLSCKTLISPSSKEHCDPVGVILSQGGCLTHDHGQMLVPELGLMEMSEFEYTHLQHLIQAHMEAHIAPPDLPDARSHPATVMVKDTTGSTVVSPFTTTQAIDLSTSTDDHCLVMPGEKTPASYGEVPGFVLARIRGENSPTEPHTNGSTSSQKRSAARVCLEKRFNSMSADTPRQQDIQSAVLSNFLTILQQSAEAQEAVIHPQMHKWMKADRANSFEVPSPFVGGVFNPVTNMCEQVIGHIPHMVEPNKHQGLIIPKSFSFNFCPERDVKAHYTSDSNSTEEQQLMNIENDAVTVAAFRKHGSTHSSQSIKAALAAPDSAGESGSSTRKRVRSHMSLIQRRERHNCKERERRKRIRLYCDELNMLVPFCESDTDKVTTLQWTTAFLRYINKTYGDTFREEFQKAFTDGKGHFLKSSPSSCQDPIQREMDETLSIPLGVEQ</sequence>
<dbReference type="SMART" id="SM00353">
    <property type="entry name" value="HLH"/>
    <property type="match status" value="1"/>
</dbReference>
<evidence type="ECO:0000256" key="3">
    <source>
        <dbReference type="ARBA" id="ARBA00022782"/>
    </source>
</evidence>
<feature type="compositionally biased region" description="Polar residues" evidence="9">
    <location>
        <begin position="141"/>
        <end position="157"/>
    </location>
</feature>
<dbReference type="InterPro" id="IPR039583">
    <property type="entry name" value="TCFL5/SOLH1/2"/>
</dbReference>
<evidence type="ECO:0000313" key="12">
    <source>
        <dbReference type="Proteomes" id="UP000295070"/>
    </source>
</evidence>
<dbReference type="Pfam" id="PF00010">
    <property type="entry name" value="HLH"/>
    <property type="match status" value="1"/>
</dbReference>
<keyword evidence="3" id="KW-0221">Differentiation</keyword>
<evidence type="ECO:0000256" key="6">
    <source>
        <dbReference type="ARBA" id="ARBA00023125"/>
    </source>
</evidence>
<name>A0A484D527_PERFV</name>
<feature type="region of interest" description="Disordered" evidence="9">
    <location>
        <begin position="139"/>
        <end position="158"/>
    </location>
</feature>
<protein>
    <recommendedName>
        <fullName evidence="10">BHLH domain-containing protein</fullName>
    </recommendedName>
</protein>
<dbReference type="AlphaFoldDB" id="A0A484D527"/>
<dbReference type="GO" id="GO:0007283">
    <property type="term" value="P:spermatogenesis"/>
    <property type="evidence" value="ECO:0007669"/>
    <property type="project" value="UniProtKB-KW"/>
</dbReference>
<comment type="subcellular location">
    <subcellularLocation>
        <location evidence="1">Nucleus</location>
    </subcellularLocation>
</comment>